<dbReference type="EMBL" id="KB933120">
    <property type="protein sequence ID" value="EON99924.1"/>
    <property type="molecule type" value="Genomic_DNA"/>
</dbReference>
<protein>
    <submittedName>
        <fullName evidence="4">Putative dihydrodipicolinate synthase protein</fullName>
    </submittedName>
</protein>
<dbReference type="PANTHER" id="PTHR12128">
    <property type="entry name" value="DIHYDRODIPICOLINATE SYNTHASE"/>
    <property type="match status" value="1"/>
</dbReference>
<dbReference type="Proteomes" id="UP000014074">
    <property type="component" value="Unassembled WGS sequence"/>
</dbReference>
<feature type="active site" description="Proton donor/acceptor" evidence="2">
    <location>
        <position position="151"/>
    </location>
</feature>
<organism evidence="4 5">
    <name type="scientific">Phaeoacremonium minimum (strain UCR-PA7)</name>
    <name type="common">Esca disease fungus</name>
    <name type="synonym">Togninia minima</name>
    <dbReference type="NCBI Taxonomy" id="1286976"/>
    <lineage>
        <taxon>Eukaryota</taxon>
        <taxon>Fungi</taxon>
        <taxon>Dikarya</taxon>
        <taxon>Ascomycota</taxon>
        <taxon>Pezizomycotina</taxon>
        <taxon>Sordariomycetes</taxon>
        <taxon>Sordariomycetidae</taxon>
        <taxon>Togniniales</taxon>
        <taxon>Togniniaceae</taxon>
        <taxon>Phaeoacremonium</taxon>
    </lineage>
</organism>
<dbReference type="KEGG" id="tmn:UCRPA7_4535"/>
<proteinExistence type="inferred from homology"/>
<dbReference type="InterPro" id="IPR002220">
    <property type="entry name" value="DapA-like"/>
</dbReference>
<dbReference type="SUPFAM" id="SSF51569">
    <property type="entry name" value="Aldolase"/>
    <property type="match status" value="1"/>
</dbReference>
<dbReference type="RefSeq" id="XP_007915279.1">
    <property type="nucleotide sequence ID" value="XM_007917088.1"/>
</dbReference>
<dbReference type="AlphaFoldDB" id="R8BKW1"/>
<keyword evidence="5" id="KW-1185">Reference proteome</keyword>
<dbReference type="Pfam" id="PF00701">
    <property type="entry name" value="DHDPS"/>
    <property type="match status" value="1"/>
</dbReference>
<evidence type="ECO:0000313" key="5">
    <source>
        <dbReference type="Proteomes" id="UP000014074"/>
    </source>
</evidence>
<accession>R8BKW1</accession>
<evidence type="ECO:0000256" key="1">
    <source>
        <dbReference type="PIRNR" id="PIRNR001365"/>
    </source>
</evidence>
<sequence length="326" mass="34452">MGSLAPVAPRIPPPGVYVPMLAFFTPDTTKIDVTTTQRHAIRLANAGVAGLVVHGSNGEAAHLTHPERTTIIKAVVEAVQKECDRPLPVIAGCGAQSVLETVELCRAAAQAGATQALVLPPGYYAGLLGPESHIQFFHEVADASPIPILIYNFPAAANGVDLNSDTLLTIAKHPNVVGVKLTCGNTGKLARVVAETAKFRQDDFRVFGGSADFILQGAVVGADGTISGLANLSPVACCRIIELFEAGKLAEARALQAEVAAADWLMIRYGFPGVKAAMPMFYGKGEETACTMRKPTRPVSEKAMQEIRAGVEAVIAIESRFLKERK</sequence>
<dbReference type="CDD" id="cd00408">
    <property type="entry name" value="DHDPS-like"/>
    <property type="match status" value="1"/>
</dbReference>
<dbReference type="PIRSF" id="PIRSF001365">
    <property type="entry name" value="DHDPS"/>
    <property type="match status" value="1"/>
</dbReference>
<dbReference type="HOGENOM" id="CLU_049343_0_2_1"/>
<dbReference type="Gene3D" id="3.20.20.70">
    <property type="entry name" value="Aldolase class I"/>
    <property type="match status" value="1"/>
</dbReference>
<dbReference type="InterPro" id="IPR013785">
    <property type="entry name" value="Aldolase_TIM"/>
</dbReference>
<dbReference type="eggNOG" id="ENOG502QWNS">
    <property type="taxonomic scope" value="Eukaryota"/>
</dbReference>
<evidence type="ECO:0000313" key="4">
    <source>
        <dbReference type="EMBL" id="EON99924.1"/>
    </source>
</evidence>
<reference evidence="5" key="1">
    <citation type="journal article" date="2013" name="Genome Announc.">
        <title>Draft genome sequence of the ascomycete Phaeoacremonium aleophilum strain UCR-PA7, a causal agent of the esca disease complex in grapevines.</title>
        <authorList>
            <person name="Blanco-Ulate B."/>
            <person name="Rolshausen P."/>
            <person name="Cantu D."/>
        </authorList>
    </citation>
    <scope>NUCLEOTIDE SEQUENCE [LARGE SCALE GENOMIC DNA]</scope>
    <source>
        <strain evidence="5">UCR-PA7</strain>
    </source>
</reference>
<dbReference type="PANTHER" id="PTHR12128:SF52">
    <property type="entry name" value="4-HYDROXY-2-OXOGLUTARATE ALDOLASE, MITOCHONDRIAL-RELATED"/>
    <property type="match status" value="1"/>
</dbReference>
<dbReference type="SMART" id="SM01130">
    <property type="entry name" value="DHDPS"/>
    <property type="match status" value="1"/>
</dbReference>
<evidence type="ECO:0000256" key="3">
    <source>
        <dbReference type="PIRSR" id="PIRSR001365-2"/>
    </source>
</evidence>
<gene>
    <name evidence="4" type="ORF">UCRPA7_4535</name>
</gene>
<dbReference type="OrthoDB" id="191315at2759"/>
<keyword evidence="1" id="KW-0456">Lyase</keyword>
<feature type="binding site" evidence="3">
    <location>
        <position position="226"/>
    </location>
    <ligand>
        <name>pyruvate</name>
        <dbReference type="ChEBI" id="CHEBI:15361"/>
    </ligand>
</feature>
<dbReference type="PRINTS" id="PR00146">
    <property type="entry name" value="DHPICSNTHASE"/>
</dbReference>
<evidence type="ECO:0000256" key="2">
    <source>
        <dbReference type="PIRSR" id="PIRSR001365-1"/>
    </source>
</evidence>
<feature type="active site" description="Schiff-base intermediate with substrate" evidence="2">
    <location>
        <position position="180"/>
    </location>
</feature>
<name>R8BKW1_PHAM7</name>
<dbReference type="GO" id="GO:0008840">
    <property type="term" value="F:4-hydroxy-tetrahydrodipicolinate synthase activity"/>
    <property type="evidence" value="ECO:0007669"/>
    <property type="project" value="TreeGrafter"/>
</dbReference>
<dbReference type="GeneID" id="19324996"/>
<comment type="similarity">
    <text evidence="1">Belongs to the DapA family.</text>
</comment>